<dbReference type="Gene3D" id="1.50.10.140">
    <property type="match status" value="1"/>
</dbReference>
<dbReference type="OrthoDB" id="5937621at2"/>
<evidence type="ECO:0000256" key="1">
    <source>
        <dbReference type="SAM" id="MobiDB-lite"/>
    </source>
</evidence>
<evidence type="ECO:0000313" key="3">
    <source>
        <dbReference type="Proteomes" id="UP000315673"/>
    </source>
</evidence>
<dbReference type="InterPro" id="IPR036116">
    <property type="entry name" value="FN3_sf"/>
</dbReference>
<evidence type="ECO:0008006" key="4">
    <source>
        <dbReference type="Google" id="ProtNLM"/>
    </source>
</evidence>
<protein>
    <recommendedName>
        <fullName evidence="4">Fibronectin type-III domain-containing protein</fullName>
    </recommendedName>
</protein>
<organism evidence="2 3">
    <name type="scientific">Sphingomonas panacisoli</name>
    <dbReference type="NCBI Taxonomy" id="1813879"/>
    <lineage>
        <taxon>Bacteria</taxon>
        <taxon>Pseudomonadati</taxon>
        <taxon>Pseudomonadota</taxon>
        <taxon>Alphaproteobacteria</taxon>
        <taxon>Sphingomonadales</taxon>
        <taxon>Sphingomonadaceae</taxon>
        <taxon>Sphingomonas</taxon>
    </lineage>
</organism>
<dbReference type="RefSeq" id="WP_146569146.1">
    <property type="nucleotide sequence ID" value="NZ_CP042306.1"/>
</dbReference>
<reference evidence="2 3" key="1">
    <citation type="submission" date="2019-07" db="EMBL/GenBank/DDBJ databases">
        <title>Full genome sequence of Sphingomonas sp. 4R-6-7(HKS19).</title>
        <authorList>
            <person name="Im W.-T."/>
        </authorList>
    </citation>
    <scope>NUCLEOTIDE SEQUENCE [LARGE SCALE GENOMIC DNA]</scope>
    <source>
        <strain evidence="2 3">HKS19</strain>
    </source>
</reference>
<evidence type="ECO:0000313" key="2">
    <source>
        <dbReference type="EMBL" id="QDZ06064.1"/>
    </source>
</evidence>
<accession>A0A5B8LE94</accession>
<proteinExistence type="predicted"/>
<dbReference type="AlphaFoldDB" id="A0A5B8LE94"/>
<keyword evidence="3" id="KW-1185">Reference proteome</keyword>
<dbReference type="Gene3D" id="2.60.40.10">
    <property type="entry name" value="Immunoglobulins"/>
    <property type="match status" value="1"/>
</dbReference>
<name>A0A5B8LE94_9SPHN</name>
<feature type="region of interest" description="Disordered" evidence="1">
    <location>
        <begin position="170"/>
        <end position="208"/>
    </location>
</feature>
<dbReference type="InterPro" id="IPR013783">
    <property type="entry name" value="Ig-like_fold"/>
</dbReference>
<sequence>MVDTTTTDMVAPPAPAGLTAKGYERHVELNWQASASDTESYRIYRSVGGKPYEWVGSQRVGWNRYQDFIGPIGVKASYRITAVDAAGNESPVSATVGARTRAMSDDDLMTMVQEAQFKYYWDGAHPKAGLAMEITPGDPDQVAMGGSGFGVMALLVGIDRGFVTRQQGVDRFPQDPAFPEDRRPLPRRLAAFPERQYRQDDGLFRQVR</sequence>
<dbReference type="EMBL" id="CP042306">
    <property type="protein sequence ID" value="QDZ06064.1"/>
    <property type="molecule type" value="Genomic_DNA"/>
</dbReference>
<dbReference type="SUPFAM" id="SSF49265">
    <property type="entry name" value="Fibronectin type III"/>
    <property type="match status" value="1"/>
</dbReference>
<dbReference type="KEGG" id="spai:FPZ24_00065"/>
<dbReference type="Proteomes" id="UP000315673">
    <property type="component" value="Chromosome"/>
</dbReference>
<feature type="compositionally biased region" description="Basic and acidic residues" evidence="1">
    <location>
        <begin position="195"/>
        <end position="208"/>
    </location>
</feature>
<gene>
    <name evidence="2" type="ORF">FPZ24_00065</name>
</gene>